<dbReference type="OrthoDB" id="146369at2157"/>
<name>D7E7G8_METEZ</name>
<dbReference type="GeneID" id="9346659"/>
<dbReference type="RefSeq" id="WP_013194484.1">
    <property type="nucleotide sequence ID" value="NC_014253.1"/>
</dbReference>
<proteinExistence type="predicted"/>
<sequence>MENDDAIDEIDEGEGFTEIKMGGGWYLTIALATSEKYDKEYVEIAKERSGQKKGRFNLNPRYVRELGEALTKFADDNDL</sequence>
<evidence type="ECO:0000313" key="2">
    <source>
        <dbReference type="Proteomes" id="UP000000391"/>
    </source>
</evidence>
<protein>
    <submittedName>
        <fullName evidence="1">Uncharacterized protein</fullName>
    </submittedName>
</protein>
<reference evidence="1 2" key="1">
    <citation type="submission" date="2010-06" db="EMBL/GenBank/DDBJ databases">
        <title>Complete sequence chromosome of Methanohalobium evestigatum Z-7303.</title>
        <authorList>
            <consortium name="US DOE Joint Genome Institute"/>
            <person name="Lucas S."/>
            <person name="Copeland A."/>
            <person name="Lapidus A."/>
            <person name="Cheng J.-F."/>
            <person name="Bruce D."/>
            <person name="Goodwin L."/>
            <person name="Pitluck S."/>
            <person name="Saunders E."/>
            <person name="Detter J.C."/>
            <person name="Han C."/>
            <person name="Tapia R."/>
            <person name="Land M."/>
            <person name="Hauser L."/>
            <person name="Kyrpides N."/>
            <person name="Mikhailova N."/>
            <person name="Sieprawska-Lupa M."/>
            <person name="Whitman W.B."/>
            <person name="Anderson I."/>
            <person name="Woyke T."/>
        </authorList>
    </citation>
    <scope>NUCLEOTIDE SEQUENCE [LARGE SCALE GENOMIC DNA]</scope>
    <source>
        <strain evidence="2">ATCC BAA-1072 / DSM 3721 / NBRC 107634 / OCM 161 / Z-7303</strain>
    </source>
</reference>
<dbReference type="AlphaFoldDB" id="D7E7G8"/>
<dbReference type="EMBL" id="CP002069">
    <property type="protein sequence ID" value="ADI73917.1"/>
    <property type="molecule type" value="Genomic_DNA"/>
</dbReference>
<dbReference type="STRING" id="644295.Metev_1029"/>
<keyword evidence="2" id="KW-1185">Reference proteome</keyword>
<dbReference type="KEGG" id="mev:Metev_1029"/>
<dbReference type="HOGENOM" id="CLU_191150_0_0_2"/>
<gene>
    <name evidence="1" type="ordered locus">Metev_1029</name>
</gene>
<evidence type="ECO:0000313" key="1">
    <source>
        <dbReference type="EMBL" id="ADI73917.1"/>
    </source>
</evidence>
<organism evidence="1 2">
    <name type="scientific">Methanohalobium evestigatum (strain ATCC BAA-1072 / DSM 3721 / NBRC 107634 / OCM 161 / Z-7303)</name>
    <dbReference type="NCBI Taxonomy" id="644295"/>
    <lineage>
        <taxon>Archaea</taxon>
        <taxon>Methanobacteriati</taxon>
        <taxon>Methanobacteriota</taxon>
        <taxon>Stenosarchaea group</taxon>
        <taxon>Methanomicrobia</taxon>
        <taxon>Methanosarcinales</taxon>
        <taxon>Methanosarcinaceae</taxon>
        <taxon>Methanohalobium</taxon>
    </lineage>
</organism>
<accession>D7E7G8</accession>
<dbReference type="Proteomes" id="UP000000391">
    <property type="component" value="Chromosome"/>
</dbReference>